<evidence type="ECO:0000313" key="20">
    <source>
        <dbReference type="Proteomes" id="UP001189915"/>
    </source>
</evidence>
<dbReference type="GO" id="GO:0005524">
    <property type="term" value="F:ATP binding"/>
    <property type="evidence" value="ECO:0007669"/>
    <property type="project" value="UniProtKB-KW"/>
</dbReference>
<dbReference type="SUPFAM" id="SSF56059">
    <property type="entry name" value="Glutathione synthetase ATP-binding domain-like"/>
    <property type="match status" value="1"/>
</dbReference>
<comment type="cofactor">
    <cofactor evidence="1 15">
        <name>Mg(2+)</name>
        <dbReference type="ChEBI" id="CHEBI:18420"/>
    </cofactor>
</comment>
<evidence type="ECO:0000256" key="15">
    <source>
        <dbReference type="PIRNR" id="PIRNR000854"/>
    </source>
</evidence>
<dbReference type="InterPro" id="IPR002192">
    <property type="entry name" value="PPDK_AMP/ATP-bd"/>
</dbReference>
<reference evidence="19 20" key="1">
    <citation type="submission" date="2023-07" db="EMBL/GenBank/DDBJ databases">
        <authorList>
            <person name="Peeters C."/>
        </authorList>
    </citation>
    <scope>NUCLEOTIDE SEQUENCE [LARGE SCALE GENOMIC DNA]</scope>
    <source>
        <strain evidence="19 20">LMG 18091</strain>
    </source>
</reference>
<dbReference type="Gene3D" id="3.30.470.20">
    <property type="entry name" value="ATP-grasp fold, B domain"/>
    <property type="match status" value="1"/>
</dbReference>
<dbReference type="InterPro" id="IPR040442">
    <property type="entry name" value="Pyrv_kinase-like_dom_sf"/>
</dbReference>
<dbReference type="RefSeq" id="WP_316870927.1">
    <property type="nucleotide sequence ID" value="NZ_CATWAF010000005.1"/>
</dbReference>
<evidence type="ECO:0000256" key="7">
    <source>
        <dbReference type="ARBA" id="ARBA00022679"/>
    </source>
</evidence>
<dbReference type="SUPFAM" id="SSF52009">
    <property type="entry name" value="Phosphohistidine domain"/>
    <property type="match status" value="1"/>
</dbReference>
<dbReference type="FunFam" id="3.30.1490.20:FF:000010">
    <property type="entry name" value="Phosphoenolpyruvate synthase"/>
    <property type="match status" value="1"/>
</dbReference>
<keyword evidence="20" id="KW-1185">Reference proteome</keyword>
<keyword evidence="9 15" id="KW-0547">Nucleotide-binding</keyword>
<evidence type="ECO:0000256" key="10">
    <source>
        <dbReference type="ARBA" id="ARBA00022777"/>
    </source>
</evidence>
<evidence type="ECO:0000256" key="3">
    <source>
        <dbReference type="ARBA" id="ARBA00004742"/>
    </source>
</evidence>
<dbReference type="InterPro" id="IPR015813">
    <property type="entry name" value="Pyrv/PenolPyrv_kinase-like_dom"/>
</dbReference>
<evidence type="ECO:0000256" key="2">
    <source>
        <dbReference type="ARBA" id="ARBA00002988"/>
    </source>
</evidence>
<dbReference type="InterPro" id="IPR008279">
    <property type="entry name" value="PEP-util_enz_mobile_dom"/>
</dbReference>
<comment type="pathway">
    <text evidence="3 15">Carbohydrate biosynthesis; gluconeogenesis.</text>
</comment>
<keyword evidence="8 15" id="KW-0479">Metal-binding</keyword>
<comment type="similarity">
    <text evidence="4 15">Belongs to the PEP-utilizing enzyme family.</text>
</comment>
<dbReference type="EC" id="2.7.9.2" evidence="5 15"/>
<dbReference type="Pfam" id="PF00391">
    <property type="entry name" value="PEP-utilizers"/>
    <property type="match status" value="1"/>
</dbReference>
<dbReference type="PROSITE" id="PS00370">
    <property type="entry name" value="PEP_ENZYMES_PHOS_SITE"/>
    <property type="match status" value="1"/>
</dbReference>
<dbReference type="GO" id="GO:0046872">
    <property type="term" value="F:metal ion binding"/>
    <property type="evidence" value="ECO:0007669"/>
    <property type="project" value="UniProtKB-KW"/>
</dbReference>
<dbReference type="AlphaFoldDB" id="A0AAD2B6X4"/>
<dbReference type="SUPFAM" id="SSF51621">
    <property type="entry name" value="Phosphoenolpyruvate/pyruvate domain"/>
    <property type="match status" value="1"/>
</dbReference>
<evidence type="ECO:0000256" key="8">
    <source>
        <dbReference type="ARBA" id="ARBA00022723"/>
    </source>
</evidence>
<dbReference type="Gene3D" id="3.30.1490.20">
    <property type="entry name" value="ATP-grasp fold, A domain"/>
    <property type="match status" value="1"/>
</dbReference>
<dbReference type="EMBL" id="CATWAF010000005">
    <property type="protein sequence ID" value="CAJ0702407.1"/>
    <property type="molecule type" value="Genomic_DNA"/>
</dbReference>
<dbReference type="Pfam" id="PF02896">
    <property type="entry name" value="PEP-utilizers_C"/>
    <property type="match status" value="1"/>
</dbReference>
<evidence type="ECO:0000256" key="6">
    <source>
        <dbReference type="ARBA" id="ARBA00021623"/>
    </source>
</evidence>
<comment type="catalytic activity">
    <reaction evidence="14 15">
        <text>pyruvate + ATP + H2O = phosphoenolpyruvate + AMP + phosphate + 2 H(+)</text>
        <dbReference type="Rhea" id="RHEA:11364"/>
        <dbReference type="ChEBI" id="CHEBI:15361"/>
        <dbReference type="ChEBI" id="CHEBI:15377"/>
        <dbReference type="ChEBI" id="CHEBI:15378"/>
        <dbReference type="ChEBI" id="CHEBI:30616"/>
        <dbReference type="ChEBI" id="CHEBI:43474"/>
        <dbReference type="ChEBI" id="CHEBI:58702"/>
        <dbReference type="ChEBI" id="CHEBI:456215"/>
        <dbReference type="EC" id="2.7.9.2"/>
    </reaction>
</comment>
<dbReference type="InterPro" id="IPR018274">
    <property type="entry name" value="PEP_util_AS"/>
</dbReference>
<dbReference type="InterPro" id="IPR036637">
    <property type="entry name" value="Phosphohistidine_dom_sf"/>
</dbReference>
<feature type="domain" description="Pyruvate phosphate dikinase AMP/ATP-binding" evidence="17">
    <location>
        <begin position="20"/>
        <end position="348"/>
    </location>
</feature>
<proteinExistence type="inferred from homology"/>
<dbReference type="InterPro" id="IPR023151">
    <property type="entry name" value="PEP_util_CS"/>
</dbReference>
<feature type="domain" description="PEP-utilising enzyme mobile" evidence="16">
    <location>
        <begin position="388"/>
        <end position="457"/>
    </location>
</feature>
<evidence type="ECO:0000256" key="4">
    <source>
        <dbReference type="ARBA" id="ARBA00007837"/>
    </source>
</evidence>
<dbReference type="GO" id="GO:0008986">
    <property type="term" value="F:pyruvate, water dikinase activity"/>
    <property type="evidence" value="ECO:0007669"/>
    <property type="project" value="UniProtKB-EC"/>
</dbReference>
<accession>A0AAD2B6X4</accession>
<dbReference type="PANTHER" id="PTHR43030">
    <property type="entry name" value="PHOSPHOENOLPYRUVATE SYNTHASE"/>
    <property type="match status" value="1"/>
</dbReference>
<dbReference type="FunFam" id="3.30.470.20:FF:000017">
    <property type="entry name" value="Phosphoenolpyruvate synthase"/>
    <property type="match status" value="1"/>
</dbReference>
<dbReference type="NCBIfam" id="NF005057">
    <property type="entry name" value="PRK06464.1"/>
    <property type="match status" value="1"/>
</dbReference>
<dbReference type="PANTHER" id="PTHR43030:SF1">
    <property type="entry name" value="PHOSPHOENOLPYRUVATE SYNTHASE"/>
    <property type="match status" value="1"/>
</dbReference>
<keyword evidence="12 15" id="KW-0460">Magnesium</keyword>
<comment type="caution">
    <text evidence="19">The sequence shown here is derived from an EMBL/GenBank/DDBJ whole genome shotgun (WGS) entry which is preliminary data.</text>
</comment>
<evidence type="ECO:0000259" key="16">
    <source>
        <dbReference type="Pfam" id="PF00391"/>
    </source>
</evidence>
<protein>
    <recommendedName>
        <fullName evidence="6 15">Phosphoenolpyruvate synthase</fullName>
        <shortName evidence="15">PEP synthase</shortName>
        <ecNumber evidence="5 15">2.7.9.2</ecNumber>
    </recommendedName>
    <alternativeName>
        <fullName evidence="13 15">Pyruvate, water dikinase</fullName>
    </alternativeName>
</protein>
<keyword evidence="11 15" id="KW-0067">ATP-binding</keyword>
<evidence type="ECO:0000256" key="12">
    <source>
        <dbReference type="ARBA" id="ARBA00022842"/>
    </source>
</evidence>
<dbReference type="Gene3D" id="3.50.30.10">
    <property type="entry name" value="Phosphohistidine domain"/>
    <property type="match status" value="1"/>
</dbReference>
<evidence type="ECO:0000256" key="5">
    <source>
        <dbReference type="ARBA" id="ARBA00011996"/>
    </source>
</evidence>
<comment type="function">
    <text evidence="2 15">Catalyzes the phosphorylation of pyruvate to phosphoenolpyruvate.</text>
</comment>
<gene>
    <name evidence="19" type="primary">ppsA_2</name>
    <name evidence="19" type="ORF">LMG18091_03678</name>
</gene>
<dbReference type="Gene3D" id="3.20.20.60">
    <property type="entry name" value="Phosphoenolpyruvate-binding domains"/>
    <property type="match status" value="1"/>
</dbReference>
<dbReference type="Pfam" id="PF01326">
    <property type="entry name" value="PPDK_N"/>
    <property type="match status" value="1"/>
</dbReference>
<keyword evidence="7 15" id="KW-0808">Transferase</keyword>
<dbReference type="PROSITE" id="PS00742">
    <property type="entry name" value="PEP_ENZYMES_2"/>
    <property type="match status" value="1"/>
</dbReference>
<evidence type="ECO:0000256" key="9">
    <source>
        <dbReference type="ARBA" id="ARBA00022741"/>
    </source>
</evidence>
<dbReference type="InterPro" id="IPR000121">
    <property type="entry name" value="PEP_util_C"/>
</dbReference>
<dbReference type="InterPro" id="IPR006319">
    <property type="entry name" value="PEP_synth"/>
</dbReference>
<dbReference type="Proteomes" id="UP001189915">
    <property type="component" value="Unassembled WGS sequence"/>
</dbReference>
<name>A0AAD2B6X4_9RALS</name>
<keyword evidence="10 15" id="KW-0418">Kinase</keyword>
<evidence type="ECO:0000256" key="13">
    <source>
        <dbReference type="ARBA" id="ARBA00033470"/>
    </source>
</evidence>
<evidence type="ECO:0000313" key="19">
    <source>
        <dbReference type="EMBL" id="CAJ0702407.1"/>
    </source>
</evidence>
<dbReference type="NCBIfam" id="TIGR01418">
    <property type="entry name" value="PEP_synth"/>
    <property type="match status" value="1"/>
</dbReference>
<evidence type="ECO:0000259" key="17">
    <source>
        <dbReference type="Pfam" id="PF01326"/>
    </source>
</evidence>
<evidence type="ECO:0000259" key="18">
    <source>
        <dbReference type="Pfam" id="PF02896"/>
    </source>
</evidence>
<dbReference type="PIRSF" id="PIRSF000854">
    <property type="entry name" value="PEP_synthase"/>
    <property type="match status" value="1"/>
</dbReference>
<dbReference type="InterPro" id="IPR013815">
    <property type="entry name" value="ATP_grasp_subdomain_1"/>
</dbReference>
<sequence>MVNNTAHVVWFEALRRTDVPRVGGKNASLGEMVATLACQGVNVPPGFALTAEAFWRFVDANSLQPVIASALAELDGGKLSLAEAGLTIRRAMLRGAWPAETVEAIRLAYDELNRRVGQTDIDVAVRSSATAEDLPEASFAGQQETYLNIRGEGALLDACRRCYASLFTDRAISYRQAKGIDHSKVALSVGVQRMVRSDLGGAGVMFTIDTETGFDKSVLINAAWGLGENVVQGKVEPDEYEVYKPLLSEPSLSPIVGKKLGGKGLKMIYTNDGDHPTKNVPTSKAERASFVLSDHEIFTLSRWACVIEQHYGQPMDIEWAKDGVTSEVFVVQARPETVESRREASAVKTWHIKKTGRKILSGVSIGEAVAAGKVCIIESPRDMERFVDGAILVTQTTDPDWVPVMRRAAAIITDQGGRTSHAAIVSRELGLPAIVGAGNATHLLHDEQEVTVSCAEGREGFVYEGIADFAVEEIDFGSIPATRTQVMLNLANPAAAFRWWRIPADGVGLARMEFVVSNHIKIHPMALARFDTLKDEDAKQTIAAMTAGYEDRTEYFVDRLARGLGRIAAAQYPHPVVVRMSDFKTNEYAHLIGGAEFEPKEENPMLGFRGASRYYSPRYREGFALECRAIFRLRNEMGFKNVVVMIPFCRSTKEADRVLEVMAQNGIRRGEAGLKIYVMCEIPSNVILAKAFAQRFDGFSIGSNDLTQLTLGVDRDSADLAELFDEQDDAVKWMIQSVITKAHEAGAHVGLCGQAPSDHPEFAAFLVECGIDSISVSPDSFIAVKRTVAAAESAAPNTP</sequence>
<evidence type="ECO:0000256" key="11">
    <source>
        <dbReference type="ARBA" id="ARBA00022840"/>
    </source>
</evidence>
<feature type="domain" description="PEP-utilising enzyme C-terminal" evidence="18">
    <location>
        <begin position="481"/>
        <end position="791"/>
    </location>
</feature>
<evidence type="ECO:0000256" key="14">
    <source>
        <dbReference type="ARBA" id="ARBA00047700"/>
    </source>
</evidence>
<organism evidence="19 20">
    <name type="scientific">Ralstonia wenshanensis</name>
    <dbReference type="NCBI Taxonomy" id="2842456"/>
    <lineage>
        <taxon>Bacteria</taxon>
        <taxon>Pseudomonadati</taxon>
        <taxon>Pseudomonadota</taxon>
        <taxon>Betaproteobacteria</taxon>
        <taxon>Burkholderiales</taxon>
        <taxon>Burkholderiaceae</taxon>
        <taxon>Ralstonia</taxon>
    </lineage>
</organism>
<evidence type="ECO:0000256" key="1">
    <source>
        <dbReference type="ARBA" id="ARBA00001946"/>
    </source>
</evidence>